<protein>
    <submittedName>
        <fullName evidence="1">Uncharacterized protein</fullName>
    </submittedName>
</protein>
<evidence type="ECO:0000313" key="2">
    <source>
        <dbReference type="Proteomes" id="UP001066276"/>
    </source>
</evidence>
<dbReference type="AlphaFoldDB" id="A0AAV7PZQ6"/>
<dbReference type="Proteomes" id="UP001066276">
    <property type="component" value="Chromosome 7"/>
</dbReference>
<keyword evidence="2" id="KW-1185">Reference proteome</keyword>
<reference evidence="1" key="1">
    <citation type="journal article" date="2022" name="bioRxiv">
        <title>Sequencing and chromosome-scale assembly of the giantPleurodeles waltlgenome.</title>
        <authorList>
            <person name="Brown T."/>
            <person name="Elewa A."/>
            <person name="Iarovenko S."/>
            <person name="Subramanian E."/>
            <person name="Araus A.J."/>
            <person name="Petzold A."/>
            <person name="Susuki M."/>
            <person name="Suzuki K.-i.T."/>
            <person name="Hayashi T."/>
            <person name="Toyoda A."/>
            <person name="Oliveira C."/>
            <person name="Osipova E."/>
            <person name="Leigh N.D."/>
            <person name="Simon A."/>
            <person name="Yun M.H."/>
        </authorList>
    </citation>
    <scope>NUCLEOTIDE SEQUENCE</scope>
    <source>
        <strain evidence="1">20211129_DDA</strain>
        <tissue evidence="1">Liver</tissue>
    </source>
</reference>
<comment type="caution">
    <text evidence="1">The sequence shown here is derived from an EMBL/GenBank/DDBJ whole genome shotgun (WGS) entry which is preliminary data.</text>
</comment>
<dbReference type="EMBL" id="JANPWB010000011">
    <property type="protein sequence ID" value="KAJ1131210.1"/>
    <property type="molecule type" value="Genomic_DNA"/>
</dbReference>
<accession>A0AAV7PZQ6</accession>
<sequence>MELSALRCDGDAWNDVTICIKIWAPVWERLVSVVLLEEVVAEVEVAEEEEKVLEEAEMVLAEEMEFRQELIHFTLRLQCDTAAEKYSNLEDVEKVLNVDRLVDGDCRQRLDVSIDLDLPQHLVSTGSRRRVLWRPHSRGAPQHQIRHAR</sequence>
<gene>
    <name evidence="1" type="ORF">NDU88_009549</name>
</gene>
<organism evidence="1 2">
    <name type="scientific">Pleurodeles waltl</name>
    <name type="common">Iberian ribbed newt</name>
    <dbReference type="NCBI Taxonomy" id="8319"/>
    <lineage>
        <taxon>Eukaryota</taxon>
        <taxon>Metazoa</taxon>
        <taxon>Chordata</taxon>
        <taxon>Craniata</taxon>
        <taxon>Vertebrata</taxon>
        <taxon>Euteleostomi</taxon>
        <taxon>Amphibia</taxon>
        <taxon>Batrachia</taxon>
        <taxon>Caudata</taxon>
        <taxon>Salamandroidea</taxon>
        <taxon>Salamandridae</taxon>
        <taxon>Pleurodelinae</taxon>
        <taxon>Pleurodeles</taxon>
    </lineage>
</organism>
<name>A0AAV7PZQ6_PLEWA</name>
<proteinExistence type="predicted"/>
<evidence type="ECO:0000313" key="1">
    <source>
        <dbReference type="EMBL" id="KAJ1131210.1"/>
    </source>
</evidence>